<gene>
    <name evidence="7" type="ORF">METZ01_LOCUS481831</name>
</gene>
<evidence type="ECO:0000256" key="5">
    <source>
        <dbReference type="ARBA" id="ARBA00023014"/>
    </source>
</evidence>
<reference evidence="7" key="1">
    <citation type="submission" date="2018-05" db="EMBL/GenBank/DDBJ databases">
        <authorList>
            <person name="Lanie J.A."/>
            <person name="Ng W.-L."/>
            <person name="Kazmierczak K.M."/>
            <person name="Andrzejewski T.M."/>
            <person name="Davidsen T.M."/>
            <person name="Wayne K.J."/>
            <person name="Tettelin H."/>
            <person name="Glass J.I."/>
            <person name="Rusch D."/>
            <person name="Podicherti R."/>
            <person name="Tsui H.-C.T."/>
            <person name="Winkler M.E."/>
        </authorList>
    </citation>
    <scope>NUCLEOTIDE SEQUENCE</scope>
</reference>
<dbReference type="SFLD" id="SFLDG01082">
    <property type="entry name" value="B12-binding_domain_containing"/>
    <property type="match status" value="1"/>
</dbReference>
<protein>
    <recommendedName>
        <fullName evidence="6">B12-binding domain-containing protein</fullName>
    </recommendedName>
</protein>
<evidence type="ECO:0000313" key="7">
    <source>
        <dbReference type="EMBL" id="SVE28977.1"/>
    </source>
</evidence>
<evidence type="ECO:0000259" key="6">
    <source>
        <dbReference type="PROSITE" id="PS51332"/>
    </source>
</evidence>
<dbReference type="InterPro" id="IPR006158">
    <property type="entry name" value="Cobalamin-bd"/>
</dbReference>
<dbReference type="InterPro" id="IPR051198">
    <property type="entry name" value="BchE-like"/>
</dbReference>
<dbReference type="PANTHER" id="PTHR43409">
    <property type="entry name" value="ANAEROBIC MAGNESIUM-PROTOPORPHYRIN IX MONOMETHYL ESTER CYCLASE-RELATED"/>
    <property type="match status" value="1"/>
</dbReference>
<keyword evidence="4" id="KW-0408">Iron</keyword>
<name>A0A383C9A5_9ZZZZ</name>
<keyword evidence="5" id="KW-0411">Iron-sulfur</keyword>
<keyword evidence="3" id="KW-0479">Metal-binding</keyword>
<organism evidence="7">
    <name type="scientific">marine metagenome</name>
    <dbReference type="NCBI Taxonomy" id="408172"/>
    <lineage>
        <taxon>unclassified sequences</taxon>
        <taxon>metagenomes</taxon>
        <taxon>ecological metagenomes</taxon>
    </lineage>
</organism>
<dbReference type="CDD" id="cd02068">
    <property type="entry name" value="radical_SAM_B12_BD"/>
    <property type="match status" value="1"/>
</dbReference>
<feature type="domain" description="B12-binding" evidence="6">
    <location>
        <begin position="4"/>
        <end position="143"/>
    </location>
</feature>
<evidence type="ECO:0000256" key="3">
    <source>
        <dbReference type="ARBA" id="ARBA00022723"/>
    </source>
</evidence>
<accession>A0A383C9A5</accession>
<evidence type="ECO:0000256" key="1">
    <source>
        <dbReference type="ARBA" id="ARBA00001966"/>
    </source>
</evidence>
<dbReference type="AlphaFoldDB" id="A0A383C9A5"/>
<dbReference type="GO" id="GO:0046872">
    <property type="term" value="F:metal ion binding"/>
    <property type="evidence" value="ECO:0007669"/>
    <property type="project" value="UniProtKB-KW"/>
</dbReference>
<dbReference type="GO" id="GO:0031419">
    <property type="term" value="F:cobalamin binding"/>
    <property type="evidence" value="ECO:0007669"/>
    <property type="project" value="InterPro"/>
</dbReference>
<dbReference type="SUPFAM" id="SSF52242">
    <property type="entry name" value="Cobalamin (vitamin B12)-binding domain"/>
    <property type="match status" value="1"/>
</dbReference>
<comment type="cofactor">
    <cofactor evidence="1">
        <name>[4Fe-4S] cluster</name>
        <dbReference type="ChEBI" id="CHEBI:49883"/>
    </cofactor>
</comment>
<dbReference type="Pfam" id="PF02310">
    <property type="entry name" value="B12-binding"/>
    <property type="match status" value="1"/>
</dbReference>
<dbReference type="GO" id="GO:0051536">
    <property type="term" value="F:iron-sulfur cluster binding"/>
    <property type="evidence" value="ECO:0007669"/>
    <property type="project" value="UniProtKB-KW"/>
</dbReference>
<evidence type="ECO:0000256" key="4">
    <source>
        <dbReference type="ARBA" id="ARBA00023004"/>
    </source>
</evidence>
<dbReference type="GO" id="GO:0003824">
    <property type="term" value="F:catalytic activity"/>
    <property type="evidence" value="ECO:0007669"/>
    <property type="project" value="InterPro"/>
</dbReference>
<dbReference type="InterPro" id="IPR007197">
    <property type="entry name" value="rSAM"/>
</dbReference>
<dbReference type="EMBL" id="UINC01207050">
    <property type="protein sequence ID" value="SVE28977.1"/>
    <property type="molecule type" value="Genomic_DNA"/>
</dbReference>
<dbReference type="InterPro" id="IPR036724">
    <property type="entry name" value="Cobalamin-bd_sf"/>
</dbReference>
<proteinExistence type="predicted"/>
<dbReference type="PANTHER" id="PTHR43409:SF7">
    <property type="entry name" value="BLL1977 PROTEIN"/>
    <property type="match status" value="1"/>
</dbReference>
<dbReference type="Gene3D" id="3.40.50.280">
    <property type="entry name" value="Cobalamin-binding domain"/>
    <property type="match status" value="1"/>
</dbReference>
<dbReference type="PROSITE" id="PS51332">
    <property type="entry name" value="B12_BINDING"/>
    <property type="match status" value="1"/>
</dbReference>
<sequence>MRNQVVMVYPYQGFSGTYVKHAPLGLLYATSEVVKSGYEVKIFDTRVISGDWRPRLQKLISEDTLCVGISVMSGSPINHAISIGQFVKSLDADIPVVWGGPHATFYPEIIVRDEWSADYVISGYASNSFNNLVDCIARRKPPDTVNGVAWRDGKEIRTNPDRQKTFEQIDYWDIPYHLIEDYSPYGQLDQNKRIFSMYSALGCPYQCTFCSSPAQYRPID</sequence>
<dbReference type="SFLD" id="SFLDS00029">
    <property type="entry name" value="Radical_SAM"/>
    <property type="match status" value="1"/>
</dbReference>
<keyword evidence="2" id="KW-0949">S-adenosyl-L-methionine</keyword>
<feature type="non-terminal residue" evidence="7">
    <location>
        <position position="220"/>
    </location>
</feature>
<evidence type="ECO:0000256" key="2">
    <source>
        <dbReference type="ARBA" id="ARBA00022691"/>
    </source>
</evidence>